<dbReference type="AlphaFoldDB" id="A0A4Q7P5D8"/>
<keyword evidence="2" id="KW-1185">Reference proteome</keyword>
<protein>
    <submittedName>
        <fullName evidence="1">Uncharacterized protein</fullName>
    </submittedName>
</protein>
<dbReference type="RefSeq" id="WP_130287034.1">
    <property type="nucleotide sequence ID" value="NZ_SGXE01000002.1"/>
</dbReference>
<organism evidence="1 2">
    <name type="scientific">Aquimarina brevivitae</name>
    <dbReference type="NCBI Taxonomy" id="323412"/>
    <lineage>
        <taxon>Bacteria</taxon>
        <taxon>Pseudomonadati</taxon>
        <taxon>Bacteroidota</taxon>
        <taxon>Flavobacteriia</taxon>
        <taxon>Flavobacteriales</taxon>
        <taxon>Flavobacteriaceae</taxon>
        <taxon>Aquimarina</taxon>
    </lineage>
</organism>
<dbReference type="OrthoDB" id="4404538at2"/>
<reference evidence="1 2" key="1">
    <citation type="submission" date="2019-02" db="EMBL/GenBank/DDBJ databases">
        <title>Genomic Encyclopedia of Type Strains, Phase IV (KMG-IV): sequencing the most valuable type-strain genomes for metagenomic binning, comparative biology and taxonomic classification.</title>
        <authorList>
            <person name="Goeker M."/>
        </authorList>
    </citation>
    <scope>NUCLEOTIDE SEQUENCE [LARGE SCALE GENOMIC DNA]</scope>
    <source>
        <strain evidence="1 2">DSM 17196</strain>
    </source>
</reference>
<dbReference type="EMBL" id="SGXE01000002">
    <property type="protein sequence ID" value="RZS93932.1"/>
    <property type="molecule type" value="Genomic_DNA"/>
</dbReference>
<dbReference type="Proteomes" id="UP000292262">
    <property type="component" value="Unassembled WGS sequence"/>
</dbReference>
<evidence type="ECO:0000313" key="2">
    <source>
        <dbReference type="Proteomes" id="UP000292262"/>
    </source>
</evidence>
<proteinExistence type="predicted"/>
<evidence type="ECO:0000313" key="1">
    <source>
        <dbReference type="EMBL" id="RZS93932.1"/>
    </source>
</evidence>
<name>A0A4Q7P5D8_9FLAO</name>
<sequence length="137" mass="16917">MTYEEIRIEFEKFVGNEKYNHFILSLYDTFPLKKRLLFWQESLLKDFFNKYDLETIEYEQIYRIFNRCPVHHYKLKHDTVTIIDGNEVNSTISYRKEKNLFPMANIYAPRDLNRFSYPKKVNVVFCSRCRKVYEEYH</sequence>
<comment type="caution">
    <text evidence="1">The sequence shown here is derived from an EMBL/GenBank/DDBJ whole genome shotgun (WGS) entry which is preliminary data.</text>
</comment>
<accession>A0A4Q7P5D8</accession>
<gene>
    <name evidence="1" type="ORF">EV197_2513</name>
</gene>